<dbReference type="EMBL" id="CP049257">
    <property type="protein sequence ID" value="QIG46117.1"/>
    <property type="molecule type" value="Genomic_DNA"/>
</dbReference>
<comment type="similarity">
    <text evidence="1">Belongs to the NAD(P)-dependent epimerase/dehydratase family.</text>
</comment>
<protein>
    <submittedName>
        <fullName evidence="3">NAD-dependent epimerase/dehydratase family protein</fullName>
    </submittedName>
</protein>
<dbReference type="Proteomes" id="UP000502996">
    <property type="component" value="Chromosome"/>
</dbReference>
<keyword evidence="4" id="KW-1185">Reference proteome</keyword>
<dbReference type="PANTHER" id="PTHR43000">
    <property type="entry name" value="DTDP-D-GLUCOSE 4,6-DEHYDRATASE-RELATED"/>
    <property type="match status" value="1"/>
</dbReference>
<proteinExistence type="inferred from homology"/>
<organism evidence="3 4">
    <name type="scientific">Nocardioides anomalus</name>
    <dbReference type="NCBI Taxonomy" id="2712223"/>
    <lineage>
        <taxon>Bacteria</taxon>
        <taxon>Bacillati</taxon>
        <taxon>Actinomycetota</taxon>
        <taxon>Actinomycetes</taxon>
        <taxon>Propionibacteriales</taxon>
        <taxon>Nocardioidaceae</taxon>
        <taxon>Nocardioides</taxon>
    </lineage>
</organism>
<dbReference type="InterPro" id="IPR036291">
    <property type="entry name" value="NAD(P)-bd_dom_sf"/>
</dbReference>
<dbReference type="AlphaFoldDB" id="A0A6G6WLU1"/>
<name>A0A6G6WLU1_9ACTN</name>
<evidence type="ECO:0000259" key="2">
    <source>
        <dbReference type="Pfam" id="PF01370"/>
    </source>
</evidence>
<dbReference type="InterPro" id="IPR001509">
    <property type="entry name" value="Epimerase_deHydtase"/>
</dbReference>
<evidence type="ECO:0000256" key="1">
    <source>
        <dbReference type="ARBA" id="ARBA00007637"/>
    </source>
</evidence>
<evidence type="ECO:0000313" key="3">
    <source>
        <dbReference type="EMBL" id="QIG46117.1"/>
    </source>
</evidence>
<evidence type="ECO:0000313" key="4">
    <source>
        <dbReference type="Proteomes" id="UP000502996"/>
    </source>
</evidence>
<accession>A0A6G6WLU1</accession>
<feature type="domain" description="NAD-dependent epimerase/dehydratase" evidence="2">
    <location>
        <begin position="11"/>
        <end position="141"/>
    </location>
</feature>
<gene>
    <name evidence="3" type="ORF">G5V58_20255</name>
</gene>
<feature type="domain" description="NAD-dependent epimerase/dehydratase" evidence="2">
    <location>
        <begin position="176"/>
        <end position="289"/>
    </location>
</feature>
<dbReference type="PRINTS" id="PR01713">
    <property type="entry name" value="NUCEPIMERASE"/>
</dbReference>
<dbReference type="KEGG" id="nano:G5V58_20255"/>
<reference evidence="3 4" key="1">
    <citation type="submission" date="2020-02" db="EMBL/GenBank/DDBJ databases">
        <title>Full genome sequence of Nocardioides sp. R-3366.</title>
        <authorList>
            <person name="Im W.-T."/>
        </authorList>
    </citation>
    <scope>NUCLEOTIDE SEQUENCE [LARGE SCALE GENOMIC DNA]</scope>
    <source>
        <strain evidence="3 4">R-3366</strain>
    </source>
</reference>
<dbReference type="SUPFAM" id="SSF51735">
    <property type="entry name" value="NAD(P)-binding Rossmann-fold domains"/>
    <property type="match status" value="1"/>
</dbReference>
<dbReference type="Pfam" id="PF01370">
    <property type="entry name" value="Epimerase"/>
    <property type="match status" value="2"/>
</dbReference>
<dbReference type="Gene3D" id="3.40.50.720">
    <property type="entry name" value="NAD(P)-binding Rossmann-like Domain"/>
    <property type="match status" value="1"/>
</dbReference>
<sequence length="364" mass="38774">MTASSGQSRAVLVTGGAGFIGCALAPQLLELGLPVVAVDNLLEQVHPGRARPAALPEQVGLVEGDVADPHVWDELLSRVRPELVVHLAAETGTAQSLTESTRHATTNVVGTTTMLDALVRHDAFPNHVVLTSTRAVYGEGPWRAADGSVFSPPPRSHAQLEAAEWDHLDPSGQPATPLATEAATAPYNPSSVYGSTKLAQELVLRNWSASFGIPLSVFRPQNVYGPGQSPHNPYTGIITLFHRLASRGETLDVYEDGEINRDFVYIDDVVSALAAAVAAPPDAQRVLDIGSGVRTTIHDAARMIAEHHGAPEPKVSGRFRDGDVRSAWADVTATREALGWEPTWSFRDGSAAVSDWLERGGFLG</sequence>